<dbReference type="FunFam" id="3.30.540.10:FF:000012">
    <property type="entry name" value="Blast:Putative inositol monophosphatase 3"/>
    <property type="match status" value="1"/>
</dbReference>
<evidence type="ECO:0000256" key="7">
    <source>
        <dbReference type="ARBA" id="ARBA00022842"/>
    </source>
</evidence>
<dbReference type="Pfam" id="PF00459">
    <property type="entry name" value="Inositol_P"/>
    <property type="match status" value="1"/>
</dbReference>
<evidence type="ECO:0000256" key="12">
    <source>
        <dbReference type="ARBA" id="ARBA00044478"/>
    </source>
</evidence>
<dbReference type="InterPro" id="IPR020583">
    <property type="entry name" value="Inositol_monoP_metal-BS"/>
</dbReference>
<evidence type="ECO:0000256" key="8">
    <source>
        <dbReference type="ARBA" id="ARBA00040342"/>
    </source>
</evidence>
<feature type="binding site" evidence="18">
    <location>
        <position position="260"/>
    </location>
    <ligand>
        <name>Mg(2+)</name>
        <dbReference type="ChEBI" id="CHEBI:18420"/>
        <label>1</label>
        <note>catalytic</note>
    </ligand>
</feature>
<evidence type="ECO:0000256" key="2">
    <source>
        <dbReference type="ARBA" id="ARBA00009759"/>
    </source>
</evidence>
<accession>C1L4U6</accession>
<dbReference type="PRINTS" id="PR00377">
    <property type="entry name" value="IMPHPHTASES"/>
</dbReference>
<evidence type="ECO:0000256" key="1">
    <source>
        <dbReference type="ARBA" id="ARBA00001946"/>
    </source>
</evidence>
<comment type="similarity">
    <text evidence="2">Belongs to the inositol monophosphatase superfamily.</text>
</comment>
<feature type="binding site" evidence="18">
    <location>
        <position position="115"/>
    </location>
    <ligand>
        <name>Mg(2+)</name>
        <dbReference type="ChEBI" id="CHEBI:18420"/>
        <label>1</label>
        <note>catalytic</note>
    </ligand>
</feature>
<dbReference type="GO" id="GO:0008441">
    <property type="term" value="F:3'(2'),5'-bisphosphate nucleotidase activity"/>
    <property type="evidence" value="ECO:0007669"/>
    <property type="project" value="UniProtKB-EC"/>
</dbReference>
<dbReference type="PROSITE" id="PS00629">
    <property type="entry name" value="IMP_1"/>
    <property type="match status" value="1"/>
</dbReference>
<comment type="catalytic activity">
    <reaction evidence="13">
        <text>adenosine 3',5'-bisphosphate + H2O = AMP + phosphate</text>
        <dbReference type="Rhea" id="RHEA:10040"/>
        <dbReference type="ChEBI" id="CHEBI:15377"/>
        <dbReference type="ChEBI" id="CHEBI:43474"/>
        <dbReference type="ChEBI" id="CHEBI:58343"/>
        <dbReference type="ChEBI" id="CHEBI:456215"/>
        <dbReference type="EC" id="3.1.3.7"/>
    </reaction>
    <physiologicalReaction direction="left-to-right" evidence="13">
        <dbReference type="Rhea" id="RHEA:10041"/>
    </physiologicalReaction>
</comment>
<evidence type="ECO:0000313" key="19">
    <source>
        <dbReference type="EMBL" id="CAX69724.1"/>
    </source>
</evidence>
<keyword evidence="5 18" id="KW-0479">Metal-binding</keyword>
<dbReference type="GO" id="GO:0046854">
    <property type="term" value="P:phosphatidylinositol phosphate biosynthetic process"/>
    <property type="evidence" value="ECO:0007669"/>
    <property type="project" value="InterPro"/>
</dbReference>
<comment type="catalytic activity">
    <reaction evidence="11">
        <text>adenosine 2',5'-bisphosphate + H2O = AMP + phosphate</text>
        <dbReference type="Rhea" id="RHEA:77643"/>
        <dbReference type="ChEBI" id="CHEBI:15377"/>
        <dbReference type="ChEBI" id="CHEBI:43474"/>
        <dbReference type="ChEBI" id="CHEBI:194156"/>
        <dbReference type="ChEBI" id="CHEBI:456215"/>
        <dbReference type="EC" id="3.1.3.7"/>
    </reaction>
    <physiologicalReaction direction="left-to-right" evidence="11">
        <dbReference type="Rhea" id="RHEA:77644"/>
    </physiologicalReaction>
</comment>
<reference evidence="19" key="1">
    <citation type="journal article" date="2009" name="Nature">
        <title>The Schistosoma japonicum genome reveals features of host-parasite interplay.</title>
        <authorList>
            <person name="Liu F."/>
            <person name="Zhou Y."/>
            <person name="Wang Z.Q."/>
            <person name="Lu G."/>
            <person name="Zheng H."/>
            <person name="Brindley P.J."/>
            <person name="McManus D.P."/>
            <person name="Blair D."/>
            <person name="Zhang Q.H."/>
            <person name="Zhong Y."/>
            <person name="Wang S."/>
            <person name="Han Z.G."/>
            <person name="Chen Z."/>
        </authorList>
    </citation>
    <scope>NUCLEOTIDE SEQUENCE</scope>
    <source>
        <strain evidence="19">Anhui</strain>
    </source>
</reference>
<dbReference type="GO" id="GO:0004441">
    <property type="term" value="F:inositol-1,4-bisphosphate 1-phosphatase activity"/>
    <property type="evidence" value="ECO:0007669"/>
    <property type="project" value="UniProtKB-EC"/>
</dbReference>
<evidence type="ECO:0000256" key="10">
    <source>
        <dbReference type="ARBA" id="ARBA00044465"/>
    </source>
</evidence>
<dbReference type="InterPro" id="IPR000760">
    <property type="entry name" value="Inositol_monophosphatase-like"/>
</dbReference>
<dbReference type="InterPro" id="IPR020550">
    <property type="entry name" value="Inositol_monophosphatase_CS"/>
</dbReference>
<feature type="binding site" evidence="18">
    <location>
        <position position="71"/>
    </location>
    <ligand>
        <name>Mg(2+)</name>
        <dbReference type="ChEBI" id="CHEBI:18420"/>
        <label>1</label>
        <note>catalytic</note>
    </ligand>
</feature>
<dbReference type="InterPro" id="IPR050725">
    <property type="entry name" value="CysQ/Inositol_MonoPase"/>
</dbReference>
<dbReference type="PANTHER" id="PTHR43028:SF5">
    <property type="entry name" value="3'(2'),5'-BISPHOSPHATE NUCLEOTIDASE 1"/>
    <property type="match status" value="1"/>
</dbReference>
<evidence type="ECO:0000256" key="14">
    <source>
        <dbReference type="ARBA" id="ARBA00044484"/>
    </source>
</evidence>
<dbReference type="PROSITE" id="PS00630">
    <property type="entry name" value="IMP_2"/>
    <property type="match status" value="1"/>
</dbReference>
<keyword evidence="7 18" id="KW-0460">Magnesium</keyword>
<dbReference type="AlphaFoldDB" id="C1L4U6"/>
<evidence type="ECO:0000256" key="11">
    <source>
        <dbReference type="ARBA" id="ARBA00044466"/>
    </source>
</evidence>
<reference evidence="19" key="2">
    <citation type="submission" date="2009-03" db="EMBL/GenBank/DDBJ databases">
        <authorList>
            <person name="Gang L."/>
        </authorList>
    </citation>
    <scope>NUCLEOTIDE SEQUENCE</scope>
    <source>
        <strain evidence="19">Anhui</strain>
    </source>
</reference>
<evidence type="ECO:0000256" key="9">
    <source>
        <dbReference type="ARBA" id="ARBA00041815"/>
    </source>
</evidence>
<dbReference type="GO" id="GO:0046872">
    <property type="term" value="F:metal ion binding"/>
    <property type="evidence" value="ECO:0007669"/>
    <property type="project" value="UniProtKB-KW"/>
</dbReference>
<evidence type="ECO:0000256" key="18">
    <source>
        <dbReference type="PIRSR" id="PIRSR600760-2"/>
    </source>
</evidence>
<comment type="cofactor">
    <cofactor evidence="1 18">
        <name>Mg(2+)</name>
        <dbReference type="ChEBI" id="CHEBI:18420"/>
    </cofactor>
</comment>
<dbReference type="GO" id="GO:0005737">
    <property type="term" value="C:cytoplasm"/>
    <property type="evidence" value="ECO:0007669"/>
    <property type="project" value="UniProtKB-ARBA"/>
</dbReference>
<evidence type="ECO:0000256" key="3">
    <source>
        <dbReference type="ARBA" id="ARBA00012633"/>
    </source>
</evidence>
<dbReference type="Gene3D" id="3.30.540.10">
    <property type="entry name" value="Fructose-1,6-Bisphosphatase, subunit A, domain 1"/>
    <property type="match status" value="1"/>
</dbReference>
<sequence>MEVPLVMKILAASVSLADKACSIIRTVYASKDLQIIDKGVDDLQSKADRDSQRCIVQSLNITFPGLHVIGEEGYLDPGNVPQSSELNTEVLKHQCPAQLNSLSMDGIVIWVDPLDGTKEFTEGLVEYVTVLIGISAKGKPVAGVVAQPFFKSNSAVSTNASHYITRVVWGLVGLGVFGVNPVLPSSQLPYPINRNAVKLSLPHIIVATRSHGSPTHATVNNAFFPTEVLRAGGCGYKVLLLLEGRGHVYVFPSHGTKKWDTCAPEAVLLASGGLLTDLIGQPYQYDINVKHENLRGILATPVADWLPAYVSCLSKEIIDEFSARN</sequence>
<name>C1L4U6_SCHJA</name>
<dbReference type="PANTHER" id="PTHR43028">
    <property type="entry name" value="3'(2'),5'-BISPHOSPHATE NUCLEOTIDASE 1"/>
    <property type="match status" value="1"/>
</dbReference>
<comment type="catalytic activity">
    <reaction evidence="14">
        <text>3'-phosphoadenylyl sulfate + H2O = adenosine 5'-phosphosulfate + phosphate</text>
        <dbReference type="Rhea" id="RHEA:77639"/>
        <dbReference type="ChEBI" id="CHEBI:15377"/>
        <dbReference type="ChEBI" id="CHEBI:43474"/>
        <dbReference type="ChEBI" id="CHEBI:58243"/>
        <dbReference type="ChEBI" id="CHEBI:58339"/>
        <dbReference type="EC" id="3.1.3.7"/>
    </reaction>
    <physiologicalReaction direction="left-to-right" evidence="14">
        <dbReference type="Rhea" id="RHEA:77640"/>
    </physiologicalReaction>
</comment>
<keyword evidence="4" id="KW-0452">Lithium</keyword>
<evidence type="ECO:0000256" key="16">
    <source>
        <dbReference type="ARBA" id="ARBA00044544"/>
    </source>
</evidence>
<dbReference type="EC" id="3.1.3.7" evidence="3"/>
<proteinExistence type="evidence at transcript level"/>
<dbReference type="Gene3D" id="3.40.190.80">
    <property type="match status" value="1"/>
</dbReference>
<evidence type="ECO:0000256" key="15">
    <source>
        <dbReference type="ARBA" id="ARBA00044519"/>
    </source>
</evidence>
<evidence type="ECO:0000256" key="5">
    <source>
        <dbReference type="ARBA" id="ARBA00022723"/>
    </source>
</evidence>
<dbReference type="FunFam" id="3.40.190.80:FF:000006">
    <property type="entry name" value="Bisphosphate nucleotidase 1"/>
    <property type="match status" value="1"/>
</dbReference>
<organism evidence="19">
    <name type="scientific">Schistosoma japonicum</name>
    <name type="common">Blood fluke</name>
    <dbReference type="NCBI Taxonomy" id="6182"/>
    <lineage>
        <taxon>Eukaryota</taxon>
        <taxon>Metazoa</taxon>
        <taxon>Spiralia</taxon>
        <taxon>Lophotrochozoa</taxon>
        <taxon>Platyhelminthes</taxon>
        <taxon>Trematoda</taxon>
        <taxon>Digenea</taxon>
        <taxon>Strigeidida</taxon>
        <taxon>Schistosomatoidea</taxon>
        <taxon>Schistosomatidae</taxon>
        <taxon>Schistosoma</taxon>
    </lineage>
</organism>
<evidence type="ECO:0000256" key="13">
    <source>
        <dbReference type="ARBA" id="ARBA00044479"/>
    </source>
</evidence>
<comment type="catalytic activity">
    <reaction evidence="12">
        <text>1D-myo-inositol 1,4-bisphosphate + H2O = 1D-myo-inositol 4-phosphate + phosphate</text>
        <dbReference type="Rhea" id="RHEA:15553"/>
        <dbReference type="ChEBI" id="CHEBI:15377"/>
        <dbReference type="ChEBI" id="CHEBI:43474"/>
        <dbReference type="ChEBI" id="CHEBI:58282"/>
        <dbReference type="ChEBI" id="CHEBI:58469"/>
        <dbReference type="EC" id="3.1.3.57"/>
    </reaction>
    <physiologicalReaction direction="left-to-right" evidence="12">
        <dbReference type="Rhea" id="RHEA:15554"/>
    </physiologicalReaction>
</comment>
<comment type="catalytic activity">
    <reaction evidence="10">
        <text>1D-myo-inositol 1,3,4-trisphosphate + H2O = 1D-myo-inositol 3,4-bisphosphate + phosphate</text>
        <dbReference type="Rhea" id="RHEA:70319"/>
        <dbReference type="ChEBI" id="CHEBI:15377"/>
        <dbReference type="ChEBI" id="CHEBI:43474"/>
        <dbReference type="ChEBI" id="CHEBI:58414"/>
        <dbReference type="ChEBI" id="CHEBI:83241"/>
    </reaction>
    <physiologicalReaction direction="left-to-right" evidence="10">
        <dbReference type="Rhea" id="RHEA:70320"/>
    </physiologicalReaction>
</comment>
<evidence type="ECO:0000256" key="6">
    <source>
        <dbReference type="ARBA" id="ARBA00022801"/>
    </source>
</evidence>
<keyword evidence="6 19" id="KW-0378">Hydrolase</keyword>
<evidence type="ECO:0000256" key="4">
    <source>
        <dbReference type="ARBA" id="ARBA00022671"/>
    </source>
</evidence>
<dbReference type="EMBL" id="FN313991">
    <property type="protein sequence ID" value="CAX69724.1"/>
    <property type="molecule type" value="mRNA"/>
</dbReference>
<feature type="binding site" evidence="18">
    <location>
        <position position="114"/>
    </location>
    <ligand>
        <name>Mg(2+)</name>
        <dbReference type="ChEBI" id="CHEBI:18420"/>
        <label>1</label>
        <note>catalytic</note>
    </ligand>
</feature>
<dbReference type="SUPFAM" id="SSF56655">
    <property type="entry name" value="Carbohydrate phosphatase"/>
    <property type="match status" value="1"/>
</dbReference>
<dbReference type="EC" id="3.1.3.57" evidence="15"/>
<evidence type="ECO:0000256" key="17">
    <source>
        <dbReference type="ARBA" id="ARBA00044554"/>
    </source>
</evidence>
<feature type="binding site" evidence="18">
    <location>
        <position position="112"/>
    </location>
    <ligand>
        <name>Mg(2+)</name>
        <dbReference type="ChEBI" id="CHEBI:18420"/>
        <label>1</label>
        <note>catalytic</note>
    </ligand>
</feature>
<protein>
    <recommendedName>
        <fullName evidence="8">3'(2'),5'-bisphosphate nucleotidase 1</fullName>
        <ecNumber evidence="15">3.1.3.57</ecNumber>
        <ecNumber evidence="3">3.1.3.7</ecNumber>
    </recommendedName>
    <alternativeName>
        <fullName evidence="16">3'-phosphoadenosine 5'-phosphate phosphatase</fullName>
    </alternativeName>
    <alternativeName>
        <fullName evidence="9">Bisphosphate 3'-nucleotidase 1</fullName>
    </alternativeName>
    <alternativeName>
        <fullName evidence="17">Inositol-polyphosphate 1-phosphatase</fullName>
    </alternativeName>
</protein>